<feature type="chain" id="PRO_5046309697" evidence="1">
    <location>
        <begin position="33"/>
        <end position="163"/>
    </location>
</feature>
<keyword evidence="1" id="KW-0732">Signal</keyword>
<keyword evidence="3" id="KW-1185">Reference proteome</keyword>
<gene>
    <name evidence="2" type="ORF">M0H32_21095</name>
</gene>
<reference evidence="2" key="1">
    <citation type="submission" date="2022-04" db="EMBL/GenBank/DDBJ databases">
        <title>Roseibium sp. CAU 1639 isolated from mud.</title>
        <authorList>
            <person name="Kim W."/>
        </authorList>
    </citation>
    <scope>NUCLEOTIDE SEQUENCE</scope>
    <source>
        <strain evidence="2">CAU 1639</strain>
    </source>
</reference>
<dbReference type="Proteomes" id="UP001431221">
    <property type="component" value="Unassembled WGS sequence"/>
</dbReference>
<evidence type="ECO:0000256" key="1">
    <source>
        <dbReference type="SAM" id="SignalP"/>
    </source>
</evidence>
<proteinExistence type="predicted"/>
<dbReference type="Pfam" id="PF10029">
    <property type="entry name" value="DUF2271"/>
    <property type="match status" value="1"/>
</dbReference>
<sequence length="163" mass="16784">MKKIALKTSAMRTGAAALLLSSALIVPGAAMAKDVAVTVDMKTYRGPGAYLAVYLVDGSGRYQQTLWVSGRKSKYYRHLKGWARGISSAGGSIDGLTGASVGSGRSLTVRANVADALIDAGYKVVVDASVEDWGDKPRDATVPLTNGASAGGGGFVSKLSVKM</sequence>
<accession>A0ABT0GZ31</accession>
<evidence type="ECO:0000313" key="2">
    <source>
        <dbReference type="EMBL" id="MCK7614673.1"/>
    </source>
</evidence>
<comment type="caution">
    <text evidence="2">The sequence shown here is derived from an EMBL/GenBank/DDBJ whole genome shotgun (WGS) entry which is preliminary data.</text>
</comment>
<name>A0ABT0GZ31_9HYPH</name>
<dbReference type="RefSeq" id="WP_248157387.1">
    <property type="nucleotide sequence ID" value="NZ_JALNMJ010000017.1"/>
</dbReference>
<evidence type="ECO:0000313" key="3">
    <source>
        <dbReference type="Proteomes" id="UP001431221"/>
    </source>
</evidence>
<organism evidence="2 3">
    <name type="scientific">Roseibium sediminicola</name>
    <dbReference type="NCBI Taxonomy" id="2933272"/>
    <lineage>
        <taxon>Bacteria</taxon>
        <taxon>Pseudomonadati</taxon>
        <taxon>Pseudomonadota</taxon>
        <taxon>Alphaproteobacteria</taxon>
        <taxon>Hyphomicrobiales</taxon>
        <taxon>Stappiaceae</taxon>
        <taxon>Roseibium</taxon>
    </lineage>
</organism>
<dbReference type="EMBL" id="JALNMJ010000017">
    <property type="protein sequence ID" value="MCK7614673.1"/>
    <property type="molecule type" value="Genomic_DNA"/>
</dbReference>
<feature type="signal peptide" evidence="1">
    <location>
        <begin position="1"/>
        <end position="32"/>
    </location>
</feature>
<dbReference type="InterPro" id="IPR014469">
    <property type="entry name" value="DUF2271"/>
</dbReference>
<protein>
    <submittedName>
        <fullName evidence="2">DUF2271 domain-containing protein</fullName>
    </submittedName>
</protein>